<name>V6U4Z3_GIAIN</name>
<reference evidence="1 2" key="2">
    <citation type="journal article" date="2013" name="Genome Biol. Evol.">
        <title>Genome sequencing of Giardia lamblia genotypes A2 and B isolates (DH and GS) and comparative analysis with the genomes of genotypes A1 and E (WB and Pig).</title>
        <authorList>
            <person name="Adam R.D."/>
            <person name="Dahlstrom E.W."/>
            <person name="Martens C.A."/>
            <person name="Bruno D.P."/>
            <person name="Barbian K.D."/>
            <person name="Ricklefs S.M."/>
            <person name="Hernandez M.M."/>
            <person name="Narla N.P."/>
            <person name="Patel R.B."/>
            <person name="Porcella S.F."/>
            <person name="Nash T.E."/>
        </authorList>
    </citation>
    <scope>NUCLEOTIDE SEQUENCE [LARGE SCALE GENOMIC DNA]</scope>
    <source>
        <strain evidence="1 2">GS</strain>
    </source>
</reference>
<dbReference type="Gene3D" id="1.25.40.20">
    <property type="entry name" value="Ankyrin repeat-containing domain"/>
    <property type="match status" value="1"/>
</dbReference>
<accession>V6U4Z3</accession>
<dbReference type="EMBL" id="AHHH01000025">
    <property type="protein sequence ID" value="ESU44325.1"/>
    <property type="molecule type" value="Genomic_DNA"/>
</dbReference>
<dbReference type="Pfam" id="PF12796">
    <property type="entry name" value="Ank_2"/>
    <property type="match status" value="1"/>
</dbReference>
<dbReference type="AlphaFoldDB" id="V6U4Z3"/>
<dbReference type="VEuPathDB" id="GiardiaDB:DHA2_150346"/>
<evidence type="ECO:0000313" key="1">
    <source>
        <dbReference type="EMBL" id="ESU44325.1"/>
    </source>
</evidence>
<evidence type="ECO:0000313" key="2">
    <source>
        <dbReference type="Proteomes" id="UP000018040"/>
    </source>
</evidence>
<dbReference type="InterPro" id="IPR002110">
    <property type="entry name" value="Ankyrin_rpt"/>
</dbReference>
<dbReference type="OrthoDB" id="194358at2759"/>
<protein>
    <submittedName>
        <fullName evidence="1">Uncharacterized protein</fullName>
    </submittedName>
</protein>
<dbReference type="VEuPathDB" id="GiardiaDB:GL50803_0010632"/>
<gene>
    <name evidence="1" type="ORF">GSB_150542</name>
</gene>
<dbReference type="SUPFAM" id="SSF48403">
    <property type="entry name" value="Ankyrin repeat"/>
    <property type="match status" value="1"/>
</dbReference>
<comment type="caution">
    <text evidence="1">The sequence shown here is derived from an EMBL/GenBank/DDBJ whole genome shotgun (WGS) entry which is preliminary data.</text>
</comment>
<organism evidence="1 2">
    <name type="scientific">Giardia intestinalis</name>
    <name type="common">Giardia lamblia</name>
    <dbReference type="NCBI Taxonomy" id="5741"/>
    <lineage>
        <taxon>Eukaryota</taxon>
        <taxon>Metamonada</taxon>
        <taxon>Diplomonadida</taxon>
        <taxon>Hexamitidae</taxon>
        <taxon>Giardiinae</taxon>
        <taxon>Giardia</taxon>
    </lineage>
</organism>
<sequence>MAAARTNEASTVQLLLRRARYHGRQDILGMSALMHAVERRAREAAHLLLPHEAALHNAFGETAFDMARRCCVDLGE</sequence>
<dbReference type="InterPro" id="IPR036770">
    <property type="entry name" value="Ankyrin_rpt-contain_sf"/>
</dbReference>
<reference evidence="2" key="1">
    <citation type="submission" date="2012-02" db="EMBL/GenBank/DDBJ databases">
        <title>Genome sequencing of Giardia lamblia Genotypes A2 and B isolates (DH and GS) and comparative analysis with the genomes of Genotypes A1 and E (WB and Pig).</title>
        <authorList>
            <person name="Adam R."/>
            <person name="Dahlstrom E."/>
            <person name="Martens C."/>
            <person name="Bruno D."/>
            <person name="Barbian K."/>
            <person name="Porcella S.F."/>
            <person name="Nash T."/>
        </authorList>
    </citation>
    <scope>NUCLEOTIDE SEQUENCE</scope>
    <source>
        <strain evidence="2">GS</strain>
    </source>
</reference>
<dbReference type="Proteomes" id="UP000018040">
    <property type="component" value="Unassembled WGS sequence"/>
</dbReference>
<proteinExistence type="predicted"/>